<evidence type="ECO:0000313" key="6">
    <source>
        <dbReference type="Proteomes" id="UP000094819"/>
    </source>
</evidence>
<feature type="compositionally biased region" description="Basic and acidic residues" evidence="4">
    <location>
        <begin position="71"/>
        <end position="81"/>
    </location>
</feature>
<evidence type="ECO:0000256" key="1">
    <source>
        <dbReference type="ARBA" id="ARBA00004123"/>
    </source>
</evidence>
<dbReference type="SFLD" id="SFLDG01129">
    <property type="entry name" value="C1.5:_HAD__Beta-PGM__Phosphata"/>
    <property type="match status" value="1"/>
</dbReference>
<dbReference type="InterPro" id="IPR013633">
    <property type="entry name" value="NRDE-2"/>
</dbReference>
<name>A0A1E3ITV8_9TREE</name>
<dbReference type="RefSeq" id="XP_019030153.1">
    <property type="nucleotide sequence ID" value="XM_019177769.1"/>
</dbReference>
<dbReference type="Proteomes" id="UP000094819">
    <property type="component" value="Unassembled WGS sequence"/>
</dbReference>
<keyword evidence="6" id="KW-1185">Reference proteome</keyword>
<organism evidence="5 6">
    <name type="scientific">Cryptococcus wingfieldii CBS 7118</name>
    <dbReference type="NCBI Taxonomy" id="1295528"/>
    <lineage>
        <taxon>Eukaryota</taxon>
        <taxon>Fungi</taxon>
        <taxon>Dikarya</taxon>
        <taxon>Basidiomycota</taxon>
        <taxon>Agaricomycotina</taxon>
        <taxon>Tremellomycetes</taxon>
        <taxon>Tremellales</taxon>
        <taxon>Cryptococcaceae</taxon>
        <taxon>Cryptococcus</taxon>
    </lineage>
</organism>
<dbReference type="InterPro" id="IPR011990">
    <property type="entry name" value="TPR-like_helical_dom_sf"/>
</dbReference>
<accession>A0A1E3ITV8</accession>
<gene>
    <name evidence="5" type="ORF">L198_05691</name>
</gene>
<protein>
    <submittedName>
        <fullName evidence="5">Uncharacterized protein</fullName>
    </submittedName>
</protein>
<comment type="similarity">
    <text evidence="2">Belongs to the NRDE2 family.</text>
</comment>
<dbReference type="InterPro" id="IPR036412">
    <property type="entry name" value="HAD-like_sf"/>
</dbReference>
<comment type="caution">
    <text evidence="5">The sequence shown here is derived from an EMBL/GenBank/DDBJ whole genome shotgun (WGS) entry which is preliminary data.</text>
</comment>
<dbReference type="Gene3D" id="1.10.150.240">
    <property type="entry name" value="Putative phosphatase, domain 2"/>
    <property type="match status" value="1"/>
</dbReference>
<feature type="compositionally biased region" description="Basic and acidic residues" evidence="4">
    <location>
        <begin position="45"/>
        <end position="64"/>
    </location>
</feature>
<dbReference type="InterPro" id="IPR023214">
    <property type="entry name" value="HAD_sf"/>
</dbReference>
<dbReference type="OrthoDB" id="297219at2759"/>
<sequence>MASPPSFSSFPDFPAASGKARQDPQAEHVPTFSSFPDLPGPSLSSRDDGHRQKRDNEREDLDKRDRRKRKDREDGREERVDRRRRNRHGERERERSRSRERRRGDRHRHEKDSHRDQSPEGRKKEERRRREREEAQALVRGDVKRPEERTSKRKEREKSEERWVKDDDDGTPWYETLGGGKKVGSSDKSYDPSKALFLDTAGDRDIVRYGATTSHSTPRYYRDGNNRVMGWNEGIRVVYSRDRTQKGIELAPKGRPYVPRYNKHIRSATSHIYRILLPPSSDRQLDYDTSFVAFDSRPKRLEEPDLPSYRSITHQDLPDEGKGGEYELVEDAIGSFATAEQEVRKKTVDMERRLKEQPGDEDAWIEYSTLHLQLSPEAERVPGIDPTRLATTKAQAEVTLSILSRALNATPENGYSISLHLAYIRSAEKIWPGRKVTERWKNVLRELGQASDRRPGLEEGMMKLWLGYIEWREGQGFGKGDGEESGGGVDEVTDVYVECIERLKNGMGEDALAREENLVYLFLRACLFMKQAGYQERALAAFQALMEITFFKPDHLRHQPHPSQREEWFTSVTSTFEEFWDSEAPRIGEPGSMGWHNTPANTPPPPSVLRDPLVYKSEDPYKRWLETELRAETLFARPGRATDLDDELEDDPFHIVVFSDLSPFLFPIFSPEARLQLIYAFLTFLGLPFTPPGVPSASPANADPHLQWLLAANQSARMTFWPPKPSVKRIHWQTVAGEPMDPERPLSISSPFSCPVKNWAQTRSTLFAKSTGSGAWFRDLERIDLEGVDVEVVREVFRIMGPLVPDPGFTLAGFAVEAALSPKNAIKAAKSILSQDRTNLVLWDGYARLERQRGNASTARTVYITALQAAKQEREEREKTEDEMDLWAGWAEMEFEEGDKKRCLDVVVMAAGIGEDRISKCIHSHYEASTPSPLSLLKTRQYYHRLAPTGSALLLSSLLTYLVDGIDTTCDALLDISSAHPTSSSECEEALQLLSQIMFRHATFTPSMPAYLSRQVLERALGAFSNNTALLSLYMYGELHNRVYGRVQRLIGEMTAESSANAEGKGVVGYLWAVWAEAVAAHRTFWDAGGGGAERVRMALDKGVNSSRGRYCAALWTLYIEFEVHMGRAASAKQLCYRAVASLGACKRLYLLPFSRALRPHFSGVELAGWSELAIERGLRVRDASGLWDTEMAPDPPSCSSIMSTIRASGILFDLDGTLISSTPVCEAVWHQWAKQYPVNLEEVFKTSHGIRTRDLLRYWLKITDPIALEAATEKFESDVLLESQRLAREGQGGITLLPGVEKMLLSLSSPADDNARWAIVTSATNAYATNAINTLDLPKTSHLITADEVTRGKPHPEPYIMGAAALGLHPTECVVFEDAPTGIKAGVSSGAKVIAVCTSHPRTALEGLGAHMIVDDLSS</sequence>
<feature type="compositionally biased region" description="Basic and acidic residues" evidence="4">
    <location>
        <begin position="110"/>
        <end position="124"/>
    </location>
</feature>
<dbReference type="InterPro" id="IPR023198">
    <property type="entry name" value="PGP-like_dom2"/>
</dbReference>
<dbReference type="InterPro" id="IPR006439">
    <property type="entry name" value="HAD-SF_hydro_IA"/>
</dbReference>
<dbReference type="Gene3D" id="1.25.40.10">
    <property type="entry name" value="Tetratricopeptide repeat domain"/>
    <property type="match status" value="1"/>
</dbReference>
<feature type="compositionally biased region" description="Basic residues" evidence="4">
    <location>
        <begin position="98"/>
        <end position="109"/>
    </location>
</feature>
<dbReference type="InterPro" id="IPR041492">
    <property type="entry name" value="HAD_2"/>
</dbReference>
<dbReference type="GO" id="GO:0016791">
    <property type="term" value="F:phosphatase activity"/>
    <property type="evidence" value="ECO:0007669"/>
    <property type="project" value="UniProtKB-ARBA"/>
</dbReference>
<dbReference type="Pfam" id="PF13419">
    <property type="entry name" value="HAD_2"/>
    <property type="match status" value="1"/>
</dbReference>
<dbReference type="Gene3D" id="3.40.50.1000">
    <property type="entry name" value="HAD superfamily/HAD-like"/>
    <property type="match status" value="1"/>
</dbReference>
<dbReference type="SFLD" id="SFLDS00003">
    <property type="entry name" value="Haloacid_Dehalogenase"/>
    <property type="match status" value="1"/>
</dbReference>
<dbReference type="PANTHER" id="PTHR13471">
    <property type="entry name" value="TETRATRICOPEPTIDE-LIKE HELICAL"/>
    <property type="match status" value="1"/>
</dbReference>
<comment type="subcellular location">
    <subcellularLocation>
        <location evidence="1">Nucleus</location>
    </subcellularLocation>
</comment>
<dbReference type="CDD" id="cd07527">
    <property type="entry name" value="HAD_ScGPP-like"/>
    <property type="match status" value="1"/>
</dbReference>
<proteinExistence type="inferred from homology"/>
<dbReference type="EMBL" id="AWGH01000018">
    <property type="protein sequence ID" value="ODN92019.1"/>
    <property type="molecule type" value="Genomic_DNA"/>
</dbReference>
<dbReference type="NCBIfam" id="TIGR01509">
    <property type="entry name" value="HAD-SF-IA-v3"/>
    <property type="match status" value="1"/>
</dbReference>
<dbReference type="GeneID" id="30194903"/>
<reference evidence="5 6" key="1">
    <citation type="submission" date="2016-06" db="EMBL/GenBank/DDBJ databases">
        <title>Evolution of pathogenesis and genome organization in the Tremellales.</title>
        <authorList>
            <person name="Cuomo C."/>
            <person name="Litvintseva A."/>
            <person name="Heitman J."/>
            <person name="Chen Y."/>
            <person name="Sun S."/>
            <person name="Springer D."/>
            <person name="Dromer F."/>
            <person name="Young S."/>
            <person name="Zeng Q."/>
            <person name="Chapman S."/>
            <person name="Gujja S."/>
            <person name="Saif S."/>
            <person name="Birren B."/>
        </authorList>
    </citation>
    <scope>NUCLEOTIDE SEQUENCE [LARGE SCALE GENOMIC DNA]</scope>
    <source>
        <strain evidence="5 6">CBS 7118</strain>
    </source>
</reference>
<dbReference type="PANTHER" id="PTHR13471:SF0">
    <property type="entry name" value="NUCLEAR EXOSOME REGULATOR NRDE2"/>
    <property type="match status" value="1"/>
</dbReference>
<evidence type="ECO:0000313" key="5">
    <source>
        <dbReference type="EMBL" id="ODN92019.1"/>
    </source>
</evidence>
<feature type="compositionally biased region" description="Low complexity" evidence="4">
    <location>
        <begin position="1"/>
        <end position="17"/>
    </location>
</feature>
<evidence type="ECO:0000256" key="2">
    <source>
        <dbReference type="ARBA" id="ARBA00009265"/>
    </source>
</evidence>
<dbReference type="GO" id="GO:0031048">
    <property type="term" value="P:regulatory ncRNA-mediated heterochromatin formation"/>
    <property type="evidence" value="ECO:0007669"/>
    <property type="project" value="TreeGrafter"/>
</dbReference>
<dbReference type="GO" id="GO:1902369">
    <property type="term" value="P:negative regulation of RNA catabolic process"/>
    <property type="evidence" value="ECO:0007669"/>
    <property type="project" value="TreeGrafter"/>
</dbReference>
<feature type="compositionally biased region" description="Basic and acidic residues" evidence="4">
    <location>
        <begin position="131"/>
        <end position="165"/>
    </location>
</feature>
<evidence type="ECO:0000256" key="4">
    <source>
        <dbReference type="SAM" id="MobiDB-lite"/>
    </source>
</evidence>
<dbReference type="SUPFAM" id="SSF56784">
    <property type="entry name" value="HAD-like"/>
    <property type="match status" value="1"/>
</dbReference>
<dbReference type="Pfam" id="PF08424">
    <property type="entry name" value="NRDE-2"/>
    <property type="match status" value="1"/>
</dbReference>
<dbReference type="SUPFAM" id="SSF48452">
    <property type="entry name" value="TPR-like"/>
    <property type="match status" value="1"/>
</dbReference>
<keyword evidence="3" id="KW-0539">Nucleus</keyword>
<evidence type="ECO:0000256" key="3">
    <source>
        <dbReference type="ARBA" id="ARBA00023242"/>
    </source>
</evidence>
<feature type="region of interest" description="Disordered" evidence="4">
    <location>
        <begin position="1"/>
        <end position="189"/>
    </location>
</feature>
<dbReference type="GO" id="GO:0071013">
    <property type="term" value="C:catalytic step 2 spliceosome"/>
    <property type="evidence" value="ECO:0007669"/>
    <property type="project" value="TreeGrafter"/>
</dbReference>